<proteinExistence type="inferred from homology"/>
<dbReference type="AlphaFoldDB" id="A0A941GBL6"/>
<feature type="transmembrane region" description="Helical" evidence="7">
    <location>
        <begin position="217"/>
        <end position="238"/>
    </location>
</feature>
<dbReference type="InterPro" id="IPR000515">
    <property type="entry name" value="MetI-like"/>
</dbReference>
<evidence type="ECO:0000256" key="5">
    <source>
        <dbReference type="ARBA" id="ARBA00022989"/>
    </source>
</evidence>
<feature type="domain" description="ABC transmembrane type-1" evidence="8">
    <location>
        <begin position="55"/>
        <end position="239"/>
    </location>
</feature>
<keyword evidence="2 7" id="KW-0813">Transport</keyword>
<evidence type="ECO:0000259" key="8">
    <source>
        <dbReference type="PROSITE" id="PS50928"/>
    </source>
</evidence>
<evidence type="ECO:0000313" key="9">
    <source>
        <dbReference type="EMBL" id="MBR8669756.1"/>
    </source>
</evidence>
<keyword evidence="5 7" id="KW-1133">Transmembrane helix</keyword>
<feature type="transmembrane region" description="Helical" evidence="7">
    <location>
        <begin position="12"/>
        <end position="32"/>
    </location>
</feature>
<dbReference type="CDD" id="cd06261">
    <property type="entry name" value="TM_PBP2"/>
    <property type="match status" value="1"/>
</dbReference>
<evidence type="ECO:0000256" key="6">
    <source>
        <dbReference type="ARBA" id="ARBA00023136"/>
    </source>
</evidence>
<dbReference type="Pfam" id="PF00528">
    <property type="entry name" value="BPD_transp_1"/>
    <property type="match status" value="1"/>
</dbReference>
<reference evidence="9" key="1">
    <citation type="submission" date="2021-04" db="EMBL/GenBank/DDBJ databases">
        <title>Genomic analysis of electroactive and textile dye degrading Bacillus circulans strain: DC10 isolated from constructed wetland-microbial fuel cells treating textile dye wastewaters.</title>
        <authorList>
            <person name="Patel D.U."/>
            <person name="Desai C.R."/>
        </authorList>
    </citation>
    <scope>NUCLEOTIDE SEQUENCE</scope>
    <source>
        <strain evidence="9">DC10</strain>
    </source>
</reference>
<dbReference type="EMBL" id="JAGTPX010000007">
    <property type="protein sequence ID" value="MBR8669756.1"/>
    <property type="molecule type" value="Genomic_DNA"/>
</dbReference>
<gene>
    <name evidence="9" type="ORF">KD144_09395</name>
</gene>
<dbReference type="InterPro" id="IPR035906">
    <property type="entry name" value="MetI-like_sf"/>
</dbReference>
<dbReference type="PROSITE" id="PS50928">
    <property type="entry name" value="ABC_TM1"/>
    <property type="match status" value="1"/>
</dbReference>
<dbReference type="GO" id="GO:0005886">
    <property type="term" value="C:plasma membrane"/>
    <property type="evidence" value="ECO:0007669"/>
    <property type="project" value="UniProtKB-SubCell"/>
</dbReference>
<sequence>MKIIDKWKDFLFGFISIILLWYIVSLVINKPILPSPIRVLANVHSLATQEIYIHLGYSLIRIFAGIAISVFIGLLLGVLMGQSKRWNKILNPIIYFTYPIPKISLLPAVMLIFGLKESSKIIMIVLIIVFQIIIAVRDSVKDIPKETYYILRCLGANKWTEFKEITLPAALSSILSSIRIALGTAISILFFTEIYGTEYGMGYYIMDAWMRINYLDMYSGIIVLSLLGFILFLLIDLIETTFLRWRNMSS</sequence>
<keyword evidence="3" id="KW-1003">Cell membrane</keyword>
<dbReference type="RefSeq" id="WP_212118593.1">
    <property type="nucleotide sequence ID" value="NZ_JAGTPX020000008.1"/>
</dbReference>
<evidence type="ECO:0000256" key="2">
    <source>
        <dbReference type="ARBA" id="ARBA00022448"/>
    </source>
</evidence>
<evidence type="ECO:0000256" key="1">
    <source>
        <dbReference type="ARBA" id="ARBA00004651"/>
    </source>
</evidence>
<evidence type="ECO:0000256" key="3">
    <source>
        <dbReference type="ARBA" id="ARBA00022475"/>
    </source>
</evidence>
<evidence type="ECO:0000256" key="7">
    <source>
        <dbReference type="RuleBase" id="RU363032"/>
    </source>
</evidence>
<dbReference type="SUPFAM" id="SSF161098">
    <property type="entry name" value="MetI-like"/>
    <property type="match status" value="1"/>
</dbReference>
<feature type="transmembrane region" description="Helical" evidence="7">
    <location>
        <begin position="121"/>
        <end position="140"/>
    </location>
</feature>
<dbReference type="GO" id="GO:0055085">
    <property type="term" value="P:transmembrane transport"/>
    <property type="evidence" value="ECO:0007669"/>
    <property type="project" value="InterPro"/>
</dbReference>
<keyword evidence="6 7" id="KW-0472">Membrane</keyword>
<feature type="transmembrane region" description="Helical" evidence="7">
    <location>
        <begin position="93"/>
        <end position="115"/>
    </location>
</feature>
<keyword evidence="4 7" id="KW-0812">Transmembrane</keyword>
<evidence type="ECO:0000256" key="4">
    <source>
        <dbReference type="ARBA" id="ARBA00022692"/>
    </source>
</evidence>
<comment type="similarity">
    <text evidence="7">Belongs to the binding-protein-dependent transport system permease family.</text>
</comment>
<dbReference type="PANTHER" id="PTHR30151">
    <property type="entry name" value="ALKANE SULFONATE ABC TRANSPORTER-RELATED, MEMBRANE SUBUNIT"/>
    <property type="match status" value="1"/>
</dbReference>
<dbReference type="PANTHER" id="PTHR30151:SF0">
    <property type="entry name" value="ABC TRANSPORTER PERMEASE PROTEIN MJ0413-RELATED"/>
    <property type="match status" value="1"/>
</dbReference>
<name>A0A941GBL6_NIACI</name>
<dbReference type="Gene3D" id="1.10.3720.10">
    <property type="entry name" value="MetI-like"/>
    <property type="match status" value="1"/>
</dbReference>
<protein>
    <submittedName>
        <fullName evidence="9">ABC transporter permease</fullName>
    </submittedName>
</protein>
<feature type="transmembrane region" description="Helical" evidence="7">
    <location>
        <begin position="180"/>
        <end position="197"/>
    </location>
</feature>
<feature type="transmembrane region" description="Helical" evidence="7">
    <location>
        <begin position="52"/>
        <end position="81"/>
    </location>
</feature>
<organism evidence="9">
    <name type="scientific">Niallia circulans</name>
    <name type="common">Bacillus circulans</name>
    <dbReference type="NCBI Taxonomy" id="1397"/>
    <lineage>
        <taxon>Bacteria</taxon>
        <taxon>Bacillati</taxon>
        <taxon>Bacillota</taxon>
        <taxon>Bacilli</taxon>
        <taxon>Bacillales</taxon>
        <taxon>Bacillaceae</taxon>
        <taxon>Niallia</taxon>
    </lineage>
</organism>
<comment type="subcellular location">
    <subcellularLocation>
        <location evidence="1 7">Cell membrane</location>
        <topology evidence="1 7">Multi-pass membrane protein</topology>
    </subcellularLocation>
</comment>
<comment type="caution">
    <text evidence="9">The sequence shown here is derived from an EMBL/GenBank/DDBJ whole genome shotgun (WGS) entry which is preliminary data.</text>
</comment>
<accession>A0A941GBL6</accession>